<dbReference type="SMART" id="SM00935">
    <property type="entry name" value="OmpH"/>
    <property type="match status" value="1"/>
</dbReference>
<gene>
    <name evidence="4" type="ORF">ABQJ54_16220</name>
</gene>
<dbReference type="RefSeq" id="WP_367855346.1">
    <property type="nucleotide sequence ID" value="NZ_JBFOHK010000004.1"/>
</dbReference>
<evidence type="ECO:0000256" key="3">
    <source>
        <dbReference type="SAM" id="Coils"/>
    </source>
</evidence>
<dbReference type="Proteomes" id="UP001556220">
    <property type="component" value="Unassembled WGS sequence"/>
</dbReference>
<reference evidence="4 5" key="1">
    <citation type="submission" date="2024-06" db="EMBL/GenBank/DDBJ databases">
        <authorList>
            <person name="Woo H."/>
        </authorList>
    </citation>
    <scope>NUCLEOTIDE SEQUENCE [LARGE SCALE GENOMIC DNA]</scope>
    <source>
        <strain evidence="4 5">Si-c</strain>
    </source>
</reference>
<dbReference type="Pfam" id="PF03938">
    <property type="entry name" value="OmpH"/>
    <property type="match status" value="1"/>
</dbReference>
<dbReference type="EMBL" id="JBFOHK010000004">
    <property type="protein sequence ID" value="MEW9573302.1"/>
    <property type="molecule type" value="Genomic_DNA"/>
</dbReference>
<dbReference type="PANTHER" id="PTHR35089">
    <property type="entry name" value="CHAPERONE PROTEIN SKP"/>
    <property type="match status" value="1"/>
</dbReference>
<dbReference type="InterPro" id="IPR005632">
    <property type="entry name" value="Chaperone_Skp"/>
</dbReference>
<dbReference type="InterPro" id="IPR024930">
    <property type="entry name" value="Skp_dom_sf"/>
</dbReference>
<evidence type="ECO:0000313" key="5">
    <source>
        <dbReference type="Proteomes" id="UP001556220"/>
    </source>
</evidence>
<evidence type="ECO:0000256" key="1">
    <source>
        <dbReference type="ARBA" id="ARBA00009091"/>
    </source>
</evidence>
<proteinExistence type="inferred from homology"/>
<comment type="similarity">
    <text evidence="1">Belongs to the Skp family.</text>
</comment>
<comment type="caution">
    <text evidence="4">The sequence shown here is derived from an EMBL/GenBank/DDBJ whole genome shotgun (WGS) entry which is preliminary data.</text>
</comment>
<dbReference type="SUPFAM" id="SSF111384">
    <property type="entry name" value="OmpH-like"/>
    <property type="match status" value="1"/>
</dbReference>
<dbReference type="Gene3D" id="3.30.910.20">
    <property type="entry name" value="Skp domain"/>
    <property type="match status" value="1"/>
</dbReference>
<feature type="coiled-coil region" evidence="3">
    <location>
        <begin position="167"/>
        <end position="194"/>
    </location>
</feature>
<dbReference type="PANTHER" id="PTHR35089:SF1">
    <property type="entry name" value="CHAPERONE PROTEIN SKP"/>
    <property type="match status" value="1"/>
</dbReference>
<organism evidence="4 5">
    <name type="scientific">Rhodanobacter lycopersici</name>
    <dbReference type="NCBI Taxonomy" id="3162487"/>
    <lineage>
        <taxon>Bacteria</taxon>
        <taxon>Pseudomonadati</taxon>
        <taxon>Pseudomonadota</taxon>
        <taxon>Gammaproteobacteria</taxon>
        <taxon>Lysobacterales</taxon>
        <taxon>Rhodanobacteraceae</taxon>
        <taxon>Rhodanobacter</taxon>
    </lineage>
</organism>
<accession>A0ABV3QJ40</accession>
<keyword evidence="5" id="KW-1185">Reference proteome</keyword>
<evidence type="ECO:0000313" key="4">
    <source>
        <dbReference type="EMBL" id="MEW9573302.1"/>
    </source>
</evidence>
<keyword evidence="2" id="KW-0732">Signal</keyword>
<evidence type="ECO:0000256" key="2">
    <source>
        <dbReference type="ARBA" id="ARBA00022729"/>
    </source>
</evidence>
<name>A0ABV3QJ40_9GAMM</name>
<keyword evidence="3" id="KW-0175">Coiled coil</keyword>
<protein>
    <submittedName>
        <fullName evidence="4">OmpH family outer membrane protein</fullName>
    </submittedName>
</protein>
<sequence length="262" mass="28327">MPKTPRDPAPSGHRSDQHTLCDERALHDEFATGCLAVMHEAQLRVSWNPQTQSPDISPMNMHRSLFVAALAAATGFSFAPVAPAQASAAPVASHPLGGKPVPGICMLSSEAVFTESKVGQASSERLKQLATQQQSLLEDQRKPLDAEIQAFQQKSSTLTEAQREQQGKALQQRMQAFQAQVKQLDQRIQLTRGKVMQQIGKQAQPLVESSYNSHDCGLLLNRDVVLGGNTANDLTGDVVRGLDAKITTLNFNLEPLPSGTGK</sequence>